<proteinExistence type="predicted"/>
<sequence length="177" mass="19211">MIRPFQGTAPRIAPSAFVAETAAIIGDVTVGDESSIWYNVVVRGDVNFIRIGARSNIQDLSMLHVTHRKHPDDPGAPLVIGDDVTVGHGVALHGCTIENGAFIGMQALVMDKAVVGEGALVGARALVTEGTVIPPRTLWVGAPARYKRDLTPDEILWLKRSAENYVRYSREYLHDTL</sequence>
<dbReference type="PANTHER" id="PTHR13061">
    <property type="entry name" value="DYNACTIN SUBUNIT P25"/>
    <property type="match status" value="1"/>
</dbReference>
<dbReference type="CDD" id="cd04645">
    <property type="entry name" value="LbH_gamma_CA_like"/>
    <property type="match status" value="1"/>
</dbReference>
<keyword evidence="1" id="KW-0808">Transferase</keyword>
<dbReference type="STRING" id="345632.GPICK_16390"/>
<dbReference type="InterPro" id="IPR011004">
    <property type="entry name" value="Trimer_LpxA-like_sf"/>
</dbReference>
<name>A0A0B5BKZ0_9BACT</name>
<dbReference type="PANTHER" id="PTHR13061:SF29">
    <property type="entry name" value="GAMMA CARBONIC ANHYDRASE-LIKE 1, MITOCHONDRIAL-RELATED"/>
    <property type="match status" value="1"/>
</dbReference>
<dbReference type="KEGG" id="gpi:GPICK_16390"/>
<dbReference type="InterPro" id="IPR050484">
    <property type="entry name" value="Transf_Hexapept/Carb_Anhydrase"/>
</dbReference>
<dbReference type="HOGENOM" id="CLU_064827_7_1_7"/>
<dbReference type="GO" id="GO:0016740">
    <property type="term" value="F:transferase activity"/>
    <property type="evidence" value="ECO:0007669"/>
    <property type="project" value="UniProtKB-KW"/>
</dbReference>
<evidence type="ECO:0000313" key="2">
    <source>
        <dbReference type="Proteomes" id="UP000057609"/>
    </source>
</evidence>
<dbReference type="Gene3D" id="2.160.10.10">
    <property type="entry name" value="Hexapeptide repeat proteins"/>
    <property type="match status" value="1"/>
</dbReference>
<organism evidence="1 2">
    <name type="scientific">Geobacter pickeringii</name>
    <dbReference type="NCBI Taxonomy" id="345632"/>
    <lineage>
        <taxon>Bacteria</taxon>
        <taxon>Pseudomonadati</taxon>
        <taxon>Thermodesulfobacteriota</taxon>
        <taxon>Desulfuromonadia</taxon>
        <taxon>Geobacterales</taxon>
        <taxon>Geobacteraceae</taxon>
        <taxon>Geobacter</taxon>
    </lineage>
</organism>
<evidence type="ECO:0000313" key="1">
    <source>
        <dbReference type="EMBL" id="AJE04741.1"/>
    </source>
</evidence>
<accession>A0A0B5BKZ0</accession>
<dbReference type="AlphaFoldDB" id="A0A0B5BKZ0"/>
<protein>
    <submittedName>
        <fullName evidence="1">Transferase</fullName>
    </submittedName>
</protein>
<dbReference type="RefSeq" id="WP_039745008.1">
    <property type="nucleotide sequence ID" value="NZ_CP009788.1"/>
</dbReference>
<keyword evidence="2" id="KW-1185">Reference proteome</keyword>
<dbReference type="EMBL" id="CP009788">
    <property type="protein sequence ID" value="AJE04741.1"/>
    <property type="molecule type" value="Genomic_DNA"/>
</dbReference>
<dbReference type="InterPro" id="IPR047324">
    <property type="entry name" value="LbH_gamma_CA-like"/>
</dbReference>
<dbReference type="Proteomes" id="UP000057609">
    <property type="component" value="Chromosome"/>
</dbReference>
<dbReference type="OrthoDB" id="9803036at2"/>
<gene>
    <name evidence="1" type="ORF">GPICK_16390</name>
</gene>
<reference evidence="1 2" key="1">
    <citation type="journal article" date="2015" name="Genome Announc.">
        <title>Complete Genome of Geobacter pickeringii G13T, a Metal-Reducing Isolate from Sedimentary Kaolin Deposits.</title>
        <authorList>
            <person name="Badalamenti J.P."/>
            <person name="Bond D.R."/>
        </authorList>
    </citation>
    <scope>NUCLEOTIDE SEQUENCE [LARGE SCALE GENOMIC DNA]</scope>
    <source>
        <strain evidence="1 2">G13</strain>
    </source>
</reference>
<dbReference type="SUPFAM" id="SSF51161">
    <property type="entry name" value="Trimeric LpxA-like enzymes"/>
    <property type="match status" value="1"/>
</dbReference>